<evidence type="ECO:0000256" key="1">
    <source>
        <dbReference type="ARBA" id="ARBA00001936"/>
    </source>
</evidence>
<keyword evidence="9" id="KW-0464">Manganese</keyword>
<dbReference type="OrthoDB" id="98133at2157"/>
<gene>
    <name evidence="10" type="primary">purP</name>
    <name evidence="12" type="ORF">DFR85_07655</name>
</gene>
<keyword evidence="5 10" id="KW-0547">Nucleotide-binding</keyword>
<dbReference type="InterPro" id="IPR010672">
    <property type="entry name" value="IMP_biosynth_PurP_N"/>
</dbReference>
<reference evidence="12 13" key="1">
    <citation type="submission" date="2018-05" db="EMBL/GenBank/DDBJ databases">
        <title>Complete Genome Sequences of Extremely Thermoacidophilic, Metal-Mobilizing Type-Strain Members of the Archaeal Family Sulfolobaceae: Acidianus brierleyi DSM-1651T, Acidianus sulfidivorans DSM-18786T, Metallosphaera hakonensis DSM-7519T, and Metallosphaera prunae DSM-10039T.</title>
        <authorList>
            <person name="Counts J.A."/>
            <person name="Kelly R.M."/>
        </authorList>
    </citation>
    <scope>NUCLEOTIDE SEQUENCE [LARGE SCALE GENOMIC DNA]</scope>
    <source>
        <strain evidence="12 13">DSM 1651</strain>
    </source>
</reference>
<comment type="catalytic activity">
    <reaction evidence="10">
        <text>5-amino-1-(5-phospho-beta-D-ribosyl)imidazole-4-carboxamide + formate + ATP = 5-formamido-1-(5-phospho-D-ribosyl)imidazole-4-carboxamide + ADP + phosphate</text>
        <dbReference type="Rhea" id="RHEA:24836"/>
        <dbReference type="ChEBI" id="CHEBI:15740"/>
        <dbReference type="ChEBI" id="CHEBI:30616"/>
        <dbReference type="ChEBI" id="CHEBI:43474"/>
        <dbReference type="ChEBI" id="CHEBI:58467"/>
        <dbReference type="ChEBI" id="CHEBI:58475"/>
        <dbReference type="ChEBI" id="CHEBI:456216"/>
        <dbReference type="EC" id="6.3.4.23"/>
    </reaction>
</comment>
<dbReference type="Proteomes" id="UP000248044">
    <property type="component" value="Chromosome"/>
</dbReference>
<dbReference type="RefSeq" id="WP_110270368.1">
    <property type="nucleotide sequence ID" value="NZ_CP029289.2"/>
</dbReference>
<name>A0A2U9IEL7_9CREN</name>
<evidence type="ECO:0000256" key="5">
    <source>
        <dbReference type="ARBA" id="ARBA00022741"/>
    </source>
</evidence>
<dbReference type="GO" id="GO:0000287">
    <property type="term" value="F:magnesium ion binding"/>
    <property type="evidence" value="ECO:0007669"/>
    <property type="project" value="InterPro"/>
</dbReference>
<dbReference type="UniPathway" id="UPA00074">
    <property type="reaction ID" value="UER00134"/>
</dbReference>
<dbReference type="InterPro" id="IPR013815">
    <property type="entry name" value="ATP_grasp_subdomain_1"/>
</dbReference>
<dbReference type="PROSITE" id="PS50975">
    <property type="entry name" value="ATP_GRASP"/>
    <property type="match status" value="1"/>
</dbReference>
<dbReference type="Gene3D" id="3.40.50.20">
    <property type="match status" value="1"/>
</dbReference>
<dbReference type="SUPFAM" id="SSF52440">
    <property type="entry name" value="PreATP-grasp domain"/>
    <property type="match status" value="1"/>
</dbReference>
<keyword evidence="4" id="KW-0479">Metal-binding</keyword>
<evidence type="ECO:0000313" key="13">
    <source>
        <dbReference type="Proteomes" id="UP000248044"/>
    </source>
</evidence>
<comment type="pathway">
    <text evidence="10">Purine metabolism; IMP biosynthesis via de novo pathway; 5-formamido-1-(5-phospho-D-ribosyl)imidazole-4-carboxamide from 5-amino-1-(5-phospho-D-ribosyl)imidazole-4-carboxamide (formate route): step 1/1.</text>
</comment>
<dbReference type="Pfam" id="PF06849">
    <property type="entry name" value="DUF1246"/>
    <property type="match status" value="1"/>
</dbReference>
<feature type="binding site" evidence="10">
    <location>
        <position position="9"/>
    </location>
    <ligand>
        <name>5-amino-1-(5-phospho-beta-D-ribosyl)imidazole-4-carboxamide</name>
        <dbReference type="ChEBI" id="CHEBI:58475"/>
    </ligand>
</feature>
<proteinExistence type="inferred from homology"/>
<dbReference type="PIRSF" id="PIRSF004602">
    <property type="entry name" value="ATPgrasp_PurP"/>
    <property type="match status" value="1"/>
</dbReference>
<protein>
    <recommendedName>
        <fullName evidence="10">5-formaminoimidazole-4-carboxamide-1-(beta)-D-ribofuranosyl 5'-monophosphate synthetase</fullName>
        <ecNumber evidence="10">6.3.4.23</ecNumber>
    </recommendedName>
    <alternativeName>
        <fullName evidence="10">5-aminoimidazole-4-carboxamide-1-beta-D-ribofuranosyl 5'-monophosphate--formate ligase</fullName>
    </alternativeName>
</protein>
<evidence type="ECO:0000256" key="2">
    <source>
        <dbReference type="ARBA" id="ARBA00001946"/>
    </source>
</evidence>
<keyword evidence="6 10" id="KW-0658">Purine biosynthesis</keyword>
<dbReference type="Pfam" id="PF06973">
    <property type="entry name" value="DUF1297"/>
    <property type="match status" value="1"/>
</dbReference>
<sequence length="332" mass="37823">MFITTLGSHSSLQILHGAKEEKFNTAIITDAKRESFYKRFTFIDKYLVYDNFDEAVNHINSINNSIFVPHGSLIEYLGMDRVSKIKVPIFGNRNLFEWESNQKKKMSLLEKSNIKIPESFESIEDVDRLVIVKLPGAKGGKGYFLARNKSELKNGINTLLEKNIIKNLDEIIIQEYVIGIPMYFQFFYSPILKRVELTGIDIRYESNIDGLKRLPWGNETEPTFVVAGNIPVVARESILPKAYEYADNFVETTKNIVPPGIIGPFSLESVVTDNLDIIVFEFSGRIVAGTNLYINGSPYSWLYWNEPMCVGKRIARELNIAIQQSKLDVVTT</sequence>
<dbReference type="PANTHER" id="PTHR38147:SF2">
    <property type="entry name" value="5-FORMAMINOIMIDAZOLE-4-CARBOXAMIDE-1-(BETA)-D-RIBOFURANOSYL 5'-MONOPHOSPHATE SYNTHETASE"/>
    <property type="match status" value="1"/>
</dbReference>
<dbReference type="Gene3D" id="3.30.470.20">
    <property type="entry name" value="ATP-grasp fold, B domain"/>
    <property type="match status" value="1"/>
</dbReference>
<dbReference type="InterPro" id="IPR009720">
    <property type="entry name" value="IMP_biosynth_PurP_C"/>
</dbReference>
<dbReference type="GO" id="GO:0006189">
    <property type="term" value="P:'de novo' IMP biosynthetic process"/>
    <property type="evidence" value="ECO:0007669"/>
    <property type="project" value="UniProtKB-UniRule"/>
</dbReference>
<feature type="domain" description="ATP-grasp" evidence="11">
    <location>
        <begin position="93"/>
        <end position="323"/>
    </location>
</feature>
<keyword evidence="13" id="KW-1185">Reference proteome</keyword>
<dbReference type="GeneID" id="36832021"/>
<comment type="function">
    <text evidence="10">Catalyzes the ATP- and formate-dependent formylation of 5-aminoimidazole-4-carboxamide-1-beta-d-ribofuranosyl 5'-monophosphate (AICAR) to 5-formaminoimidazole-4-carboxamide-1-beta-d-ribofuranosyl 5'-monophosphate (FAICAR) in the absence of folates.</text>
</comment>
<accession>A0A2U9IEL7</accession>
<comment type="similarity">
    <text evidence="10">Belongs to the phosphohexose mutase family.</text>
</comment>
<keyword evidence="7 10" id="KW-0067">ATP-binding</keyword>
<dbReference type="HAMAP" id="MF_01163">
    <property type="entry name" value="IMP_biosynth_PurP"/>
    <property type="match status" value="1"/>
</dbReference>
<dbReference type="InterPro" id="IPR016185">
    <property type="entry name" value="PreATP-grasp_dom_sf"/>
</dbReference>
<comment type="cofactor">
    <cofactor evidence="2">
        <name>Mg(2+)</name>
        <dbReference type="ChEBI" id="CHEBI:18420"/>
    </cofactor>
</comment>
<evidence type="ECO:0000256" key="6">
    <source>
        <dbReference type="ARBA" id="ARBA00022755"/>
    </source>
</evidence>
<evidence type="ECO:0000256" key="4">
    <source>
        <dbReference type="ARBA" id="ARBA00022723"/>
    </source>
</evidence>
<dbReference type="AlphaFoldDB" id="A0A2U9IEL7"/>
<dbReference type="SUPFAM" id="SSF56059">
    <property type="entry name" value="Glutathione synthetase ATP-binding domain-like"/>
    <property type="match status" value="1"/>
</dbReference>
<evidence type="ECO:0000256" key="7">
    <source>
        <dbReference type="ARBA" id="ARBA00022840"/>
    </source>
</evidence>
<comment type="cofactor">
    <cofactor evidence="1">
        <name>Mn(2+)</name>
        <dbReference type="ChEBI" id="CHEBI:29035"/>
    </cofactor>
</comment>
<evidence type="ECO:0000256" key="9">
    <source>
        <dbReference type="ARBA" id="ARBA00023211"/>
    </source>
</evidence>
<dbReference type="PANTHER" id="PTHR38147">
    <property type="entry name" value="5-FORMAMINOIMIDAZOLE-4-CARBOXAMIDE-1-(BETA)-D-RIBOFURANOSYL 5'-MONOPHOSPHATE SYNTHETASE-RELATED"/>
    <property type="match status" value="1"/>
</dbReference>
<dbReference type="Gene3D" id="3.30.1490.20">
    <property type="entry name" value="ATP-grasp fold, A domain"/>
    <property type="match status" value="1"/>
</dbReference>
<evidence type="ECO:0000256" key="10">
    <source>
        <dbReference type="HAMAP-Rule" id="MF_01163"/>
    </source>
</evidence>
<evidence type="ECO:0000256" key="8">
    <source>
        <dbReference type="ARBA" id="ARBA00022842"/>
    </source>
</evidence>
<dbReference type="KEGG" id="abri:DFR85_07655"/>
<organism evidence="12 13">
    <name type="scientific">Acidianus brierleyi</name>
    <dbReference type="NCBI Taxonomy" id="41673"/>
    <lineage>
        <taxon>Archaea</taxon>
        <taxon>Thermoproteota</taxon>
        <taxon>Thermoprotei</taxon>
        <taxon>Sulfolobales</taxon>
        <taxon>Sulfolobaceae</taxon>
        <taxon>Acidianus</taxon>
    </lineage>
</organism>
<dbReference type="InterPro" id="IPR011761">
    <property type="entry name" value="ATP-grasp"/>
</dbReference>
<dbReference type="GO" id="GO:0016879">
    <property type="term" value="F:ligase activity, forming carbon-nitrogen bonds"/>
    <property type="evidence" value="ECO:0007669"/>
    <property type="project" value="UniProtKB-UniRule"/>
</dbReference>
<feature type="binding site" evidence="10">
    <location>
        <position position="229"/>
    </location>
    <ligand>
        <name>5-amino-1-(5-phospho-beta-D-ribosyl)imidazole-4-carboxamide</name>
        <dbReference type="ChEBI" id="CHEBI:58475"/>
    </ligand>
</feature>
<evidence type="ECO:0000256" key="3">
    <source>
        <dbReference type="ARBA" id="ARBA00022598"/>
    </source>
</evidence>
<keyword evidence="8" id="KW-0460">Magnesium</keyword>
<evidence type="ECO:0000313" key="12">
    <source>
        <dbReference type="EMBL" id="AWR94487.1"/>
    </source>
</evidence>
<dbReference type="NCBIfam" id="NF009778">
    <property type="entry name" value="PRK13278.1-1"/>
    <property type="match status" value="1"/>
</dbReference>
<dbReference type="GO" id="GO:0005524">
    <property type="term" value="F:ATP binding"/>
    <property type="evidence" value="ECO:0007669"/>
    <property type="project" value="UniProtKB-UniRule"/>
</dbReference>
<feature type="binding site" evidence="10">
    <location>
        <position position="72"/>
    </location>
    <ligand>
        <name>5-amino-1-(5-phospho-beta-D-ribosyl)imidazole-4-carboxamide</name>
        <dbReference type="ChEBI" id="CHEBI:58475"/>
    </ligand>
</feature>
<dbReference type="EC" id="6.3.4.23" evidence="10"/>
<dbReference type="EMBL" id="CP029289">
    <property type="protein sequence ID" value="AWR94487.1"/>
    <property type="molecule type" value="Genomic_DNA"/>
</dbReference>
<dbReference type="InterPro" id="IPR023656">
    <property type="entry name" value="IMP_biosynth_PurP"/>
</dbReference>
<evidence type="ECO:0000259" key="11">
    <source>
        <dbReference type="PROSITE" id="PS50975"/>
    </source>
</evidence>
<feature type="binding site" evidence="10">
    <location>
        <position position="205"/>
    </location>
    <ligand>
        <name>ATP</name>
        <dbReference type="ChEBI" id="CHEBI:30616"/>
    </ligand>
</feature>
<keyword evidence="3 10" id="KW-0436">Ligase</keyword>